<proteinExistence type="inferred from homology"/>
<evidence type="ECO:0000313" key="10">
    <source>
        <dbReference type="Proteomes" id="UP000313231"/>
    </source>
</evidence>
<feature type="transmembrane region" description="Helical" evidence="8">
    <location>
        <begin position="7"/>
        <end position="29"/>
    </location>
</feature>
<dbReference type="GO" id="GO:0008360">
    <property type="term" value="P:regulation of cell shape"/>
    <property type="evidence" value="ECO:0007669"/>
    <property type="project" value="UniProtKB-KW"/>
</dbReference>
<feature type="transmembrane region" description="Helical" evidence="8">
    <location>
        <begin position="157"/>
        <end position="181"/>
    </location>
</feature>
<sequence length="204" mass="21128">MNRRGRLIGTLVAVFAALLLQVTVLPLFAWDVGGLGVVPDLVLLVVVATALATDTRFATLTGFWAGLLLDIAPPADHLAGRWALALMVVGYVVGRLVHDNAGDVGAGSRFAREGVRRPPLPLALAAAAGGSFVGTSVFALSGLLLRDAGASIGELLPVALVALLLDVVAALAVVPATLWLLDRSTSDGLPRPAVRPAQRLRVRL</sequence>
<evidence type="ECO:0000256" key="3">
    <source>
        <dbReference type="ARBA" id="ARBA00022475"/>
    </source>
</evidence>
<feature type="transmembrane region" description="Helical" evidence="8">
    <location>
        <begin position="41"/>
        <end position="67"/>
    </location>
</feature>
<dbReference type="Proteomes" id="UP000313231">
    <property type="component" value="Unassembled WGS sequence"/>
</dbReference>
<dbReference type="AlphaFoldDB" id="A0A5C4W3J4"/>
<evidence type="ECO:0000256" key="1">
    <source>
        <dbReference type="ARBA" id="ARBA00004651"/>
    </source>
</evidence>
<evidence type="ECO:0000256" key="2">
    <source>
        <dbReference type="ARBA" id="ARBA00007776"/>
    </source>
</evidence>
<keyword evidence="7 8" id="KW-0472">Membrane</keyword>
<evidence type="ECO:0000256" key="8">
    <source>
        <dbReference type="SAM" id="Phobius"/>
    </source>
</evidence>
<keyword evidence="3" id="KW-1003">Cell membrane</keyword>
<dbReference type="NCBIfam" id="TIGR03426">
    <property type="entry name" value="shape_MreD"/>
    <property type="match status" value="1"/>
</dbReference>
<reference evidence="9 10" key="1">
    <citation type="journal article" date="2016" name="Int. J. Syst. Evol. Microbiol.">
        <title>Nocardioides albidus sp. nov., an actinobacterium isolated from garden soil.</title>
        <authorList>
            <person name="Singh H."/>
            <person name="Du J."/>
            <person name="Trinh H."/>
            <person name="Won K."/>
            <person name="Yang J.E."/>
            <person name="Yin C."/>
            <person name="Kook M."/>
            <person name="Yi T.H."/>
        </authorList>
    </citation>
    <scope>NUCLEOTIDE SEQUENCE [LARGE SCALE GENOMIC DNA]</scope>
    <source>
        <strain evidence="9 10">CCTCC AB 2015297</strain>
    </source>
</reference>
<protein>
    <submittedName>
        <fullName evidence="9">Rod shape-determining protein MreD</fullName>
    </submittedName>
</protein>
<feature type="transmembrane region" description="Helical" evidence="8">
    <location>
        <begin position="79"/>
        <end position="97"/>
    </location>
</feature>
<comment type="caution">
    <text evidence="9">The sequence shown here is derived from an EMBL/GenBank/DDBJ whole genome shotgun (WGS) entry which is preliminary data.</text>
</comment>
<dbReference type="InterPro" id="IPR007227">
    <property type="entry name" value="Cell_shape_determining_MreD"/>
</dbReference>
<evidence type="ECO:0000256" key="6">
    <source>
        <dbReference type="ARBA" id="ARBA00022989"/>
    </source>
</evidence>
<evidence type="ECO:0000256" key="5">
    <source>
        <dbReference type="ARBA" id="ARBA00022960"/>
    </source>
</evidence>
<feature type="transmembrane region" description="Helical" evidence="8">
    <location>
        <begin position="122"/>
        <end position="145"/>
    </location>
</feature>
<evidence type="ECO:0000313" key="9">
    <source>
        <dbReference type="EMBL" id="TNM42752.1"/>
    </source>
</evidence>
<keyword evidence="10" id="KW-1185">Reference proteome</keyword>
<accession>A0A5C4W3J4</accession>
<name>A0A5C4W3J4_9ACTN</name>
<dbReference type="RefSeq" id="WP_139622149.1">
    <property type="nucleotide sequence ID" value="NZ_VDMP01000020.1"/>
</dbReference>
<dbReference type="GO" id="GO:0005886">
    <property type="term" value="C:plasma membrane"/>
    <property type="evidence" value="ECO:0007669"/>
    <property type="project" value="UniProtKB-SubCell"/>
</dbReference>
<evidence type="ECO:0000256" key="7">
    <source>
        <dbReference type="ARBA" id="ARBA00023136"/>
    </source>
</evidence>
<evidence type="ECO:0000256" key="4">
    <source>
        <dbReference type="ARBA" id="ARBA00022692"/>
    </source>
</evidence>
<keyword evidence="4 8" id="KW-0812">Transmembrane</keyword>
<dbReference type="EMBL" id="VDMP01000020">
    <property type="protein sequence ID" value="TNM42752.1"/>
    <property type="molecule type" value="Genomic_DNA"/>
</dbReference>
<comment type="similarity">
    <text evidence="2">Belongs to the MreD family.</text>
</comment>
<dbReference type="OrthoDB" id="3473300at2"/>
<keyword evidence="5" id="KW-0133">Cell shape</keyword>
<organism evidence="9 10">
    <name type="scientific">Nocardioides albidus</name>
    <dbReference type="NCBI Taxonomy" id="1517589"/>
    <lineage>
        <taxon>Bacteria</taxon>
        <taxon>Bacillati</taxon>
        <taxon>Actinomycetota</taxon>
        <taxon>Actinomycetes</taxon>
        <taxon>Propionibacteriales</taxon>
        <taxon>Nocardioidaceae</taxon>
        <taxon>Nocardioides</taxon>
    </lineage>
</organism>
<gene>
    <name evidence="9" type="primary">mreD</name>
    <name evidence="9" type="ORF">FHP29_07015</name>
</gene>
<keyword evidence="6 8" id="KW-1133">Transmembrane helix</keyword>
<comment type="subcellular location">
    <subcellularLocation>
        <location evidence="1">Cell membrane</location>
        <topology evidence="1">Multi-pass membrane protein</topology>
    </subcellularLocation>
</comment>